<accession>A0A8B8E882</accession>
<proteinExistence type="predicted"/>
<sequence length="202" mass="22514">MVSLSGFVSGALRVIRSLPQKLIELVKACMSCPAEHSERIDDLPDECVQDDLQVEADITLVVPTEGPTSVLVGRIEELEEQVQLITLDRDAATRRLQRARGAVCQLQAELLVHNGIIRQLEAQWQAVVTGFQRPVPPRENRGTVDEGDIASVAEGPGDPEAFYRTRSGRRSKPPHLLTWVMQHQLFLRISEHLLPICVSQNQ</sequence>
<dbReference type="AlphaFoldDB" id="A0A8B8E882"/>
<dbReference type="RefSeq" id="XP_022335919.1">
    <property type="nucleotide sequence ID" value="XM_022480211.1"/>
</dbReference>
<dbReference type="GeneID" id="111132313"/>
<dbReference type="KEGG" id="cvn:111132410"/>
<keyword evidence="2" id="KW-1185">Reference proteome</keyword>
<name>A0A8B8E882_CRAVI</name>
<evidence type="ECO:0000313" key="5">
    <source>
        <dbReference type="RefSeq" id="XP_022339478.1"/>
    </source>
</evidence>
<dbReference type="RefSeq" id="XP_022335818.1">
    <property type="nucleotide sequence ID" value="XM_022480110.1"/>
</dbReference>
<dbReference type="RefSeq" id="XP_022339478.1">
    <property type="nucleotide sequence ID" value="XM_022483770.1"/>
</dbReference>
<dbReference type="KEGG" id="cvn:111134602"/>
<evidence type="ECO:0000313" key="4">
    <source>
        <dbReference type="RefSeq" id="XP_022335919.1"/>
    </source>
</evidence>
<evidence type="ECO:0000256" key="1">
    <source>
        <dbReference type="SAM" id="MobiDB-lite"/>
    </source>
</evidence>
<evidence type="ECO:0000313" key="3">
    <source>
        <dbReference type="RefSeq" id="XP_022335818.1"/>
    </source>
</evidence>
<gene>
    <name evidence="3" type="primary">LOC111132313</name>
    <name evidence="4" type="synonym">LOC111132410</name>
    <name evidence="5" type="synonym">LOC111134602</name>
</gene>
<dbReference type="Proteomes" id="UP000694844">
    <property type="component" value="Chromosome 5"/>
</dbReference>
<feature type="region of interest" description="Disordered" evidence="1">
    <location>
        <begin position="137"/>
        <end position="159"/>
    </location>
</feature>
<protein>
    <submittedName>
        <fullName evidence="3">Uncharacterized protein LOC111132313</fullName>
    </submittedName>
    <submittedName>
        <fullName evidence="4">Uncharacterized protein LOC111132410</fullName>
    </submittedName>
    <submittedName>
        <fullName evidence="5">Uncharacterized protein LOC111134602 isoform X1</fullName>
    </submittedName>
</protein>
<evidence type="ECO:0000313" key="2">
    <source>
        <dbReference type="Proteomes" id="UP000694844"/>
    </source>
</evidence>
<reference evidence="3 4" key="1">
    <citation type="submission" date="2025-04" db="UniProtKB">
        <authorList>
            <consortium name="RefSeq"/>
        </authorList>
    </citation>
    <scope>IDENTIFICATION</scope>
    <source>
        <tissue evidence="3 4">Whole sample</tissue>
    </source>
</reference>
<dbReference type="KEGG" id="cvn:111132313"/>
<organism evidence="2 3">
    <name type="scientific">Crassostrea virginica</name>
    <name type="common">Eastern oyster</name>
    <dbReference type="NCBI Taxonomy" id="6565"/>
    <lineage>
        <taxon>Eukaryota</taxon>
        <taxon>Metazoa</taxon>
        <taxon>Spiralia</taxon>
        <taxon>Lophotrochozoa</taxon>
        <taxon>Mollusca</taxon>
        <taxon>Bivalvia</taxon>
        <taxon>Autobranchia</taxon>
        <taxon>Pteriomorphia</taxon>
        <taxon>Ostreida</taxon>
        <taxon>Ostreoidea</taxon>
        <taxon>Ostreidae</taxon>
        <taxon>Crassostrea</taxon>
    </lineage>
</organism>